<dbReference type="InterPro" id="IPR043504">
    <property type="entry name" value="Peptidase_S1_PA_chymotrypsin"/>
</dbReference>
<dbReference type="GO" id="GO:0004252">
    <property type="term" value="F:serine-type endopeptidase activity"/>
    <property type="evidence" value="ECO:0007669"/>
    <property type="project" value="InterPro"/>
</dbReference>
<evidence type="ECO:0000313" key="2">
    <source>
        <dbReference type="EMBL" id="CAD7225286.1"/>
    </source>
</evidence>
<proteinExistence type="predicted"/>
<sequence>MTLNILIFFLALSGSSLAQSMDETVKKLEERIKQLESLIQQQSVPLPLDDPIVVRSDALLNSRLEDLLRQNYDKMYNRALAEGIVAYSKADFSPAISSRLSNAFNFQRIFGGRDARRGEFKHVVSFQDENWGGHMCGGVIYDKDHVITAAHCCGKLTPAPTLSVLAGTTHHKNLVSMKLEPDEPEPQRRYIEEIIKHAGFDGFTFSNDICLLKVNESFVFDDYVQPAILPEPDEETEGPPYAQLSYFVEWLRDRASGIPQAKIEILEEEGLFGLTTTTFLDKAAVVKEAQLAARTDLPEGRTDLPEARSGPLPNIADFAPGPQPPVESRQIPFFSQRPVADRRQWEGPVIPRYTPQAPVIPQFHYNPYTPYLRHQRVPLPYFQKQFY</sequence>
<dbReference type="GO" id="GO:0006508">
    <property type="term" value="P:proteolysis"/>
    <property type="evidence" value="ECO:0007669"/>
    <property type="project" value="InterPro"/>
</dbReference>
<dbReference type="InterPro" id="IPR018114">
    <property type="entry name" value="TRYPSIN_HIS"/>
</dbReference>
<dbReference type="PROSITE" id="PS50240">
    <property type="entry name" value="TRYPSIN_DOM"/>
    <property type="match status" value="1"/>
</dbReference>
<dbReference type="AlphaFoldDB" id="A0A7R8W5I0"/>
<dbReference type="EMBL" id="OB660544">
    <property type="protein sequence ID" value="CAD7225286.1"/>
    <property type="molecule type" value="Genomic_DNA"/>
</dbReference>
<dbReference type="InterPro" id="IPR009003">
    <property type="entry name" value="Peptidase_S1_PA"/>
</dbReference>
<name>A0A7R8W5I0_9CRUS</name>
<organism evidence="2">
    <name type="scientific">Cyprideis torosa</name>
    <dbReference type="NCBI Taxonomy" id="163714"/>
    <lineage>
        <taxon>Eukaryota</taxon>
        <taxon>Metazoa</taxon>
        <taxon>Ecdysozoa</taxon>
        <taxon>Arthropoda</taxon>
        <taxon>Crustacea</taxon>
        <taxon>Oligostraca</taxon>
        <taxon>Ostracoda</taxon>
        <taxon>Podocopa</taxon>
        <taxon>Podocopida</taxon>
        <taxon>Cytherocopina</taxon>
        <taxon>Cytheroidea</taxon>
        <taxon>Cytherideidae</taxon>
        <taxon>Cyprideis</taxon>
    </lineage>
</organism>
<dbReference type="Pfam" id="PF00089">
    <property type="entry name" value="Trypsin"/>
    <property type="match status" value="1"/>
</dbReference>
<dbReference type="SUPFAM" id="SSF50494">
    <property type="entry name" value="Trypsin-like serine proteases"/>
    <property type="match status" value="1"/>
</dbReference>
<dbReference type="InterPro" id="IPR001254">
    <property type="entry name" value="Trypsin_dom"/>
</dbReference>
<evidence type="ECO:0000256" key="1">
    <source>
        <dbReference type="ARBA" id="ARBA00023157"/>
    </source>
</evidence>
<dbReference type="PANTHER" id="PTHR24252:SF7">
    <property type="entry name" value="HYALIN"/>
    <property type="match status" value="1"/>
</dbReference>
<dbReference type="Gene3D" id="2.40.10.10">
    <property type="entry name" value="Trypsin-like serine proteases"/>
    <property type="match status" value="1"/>
</dbReference>
<dbReference type="PROSITE" id="PS00134">
    <property type="entry name" value="TRYPSIN_HIS"/>
    <property type="match status" value="1"/>
</dbReference>
<keyword evidence="1" id="KW-1015">Disulfide bond</keyword>
<dbReference type="PRINTS" id="PR00722">
    <property type="entry name" value="CHYMOTRYPSIN"/>
</dbReference>
<dbReference type="OrthoDB" id="6380398at2759"/>
<protein>
    <submittedName>
        <fullName evidence="2">Uncharacterized protein</fullName>
    </submittedName>
</protein>
<dbReference type="InterPro" id="IPR001314">
    <property type="entry name" value="Peptidase_S1A"/>
</dbReference>
<gene>
    <name evidence="2" type="ORF">CTOB1V02_LOCUS3231</name>
</gene>
<reference evidence="2" key="1">
    <citation type="submission" date="2020-11" db="EMBL/GenBank/DDBJ databases">
        <authorList>
            <person name="Tran Van P."/>
        </authorList>
    </citation>
    <scope>NUCLEOTIDE SEQUENCE</scope>
</reference>
<dbReference type="PANTHER" id="PTHR24252">
    <property type="entry name" value="ACROSIN-RELATED"/>
    <property type="match status" value="1"/>
</dbReference>
<dbReference type="SMART" id="SM00020">
    <property type="entry name" value="Tryp_SPc"/>
    <property type="match status" value="1"/>
</dbReference>
<dbReference type="FunFam" id="2.40.10.10:FF:000068">
    <property type="entry name" value="transmembrane protease serine 2"/>
    <property type="match status" value="1"/>
</dbReference>
<accession>A0A7R8W5I0</accession>